<evidence type="ECO:0000313" key="2">
    <source>
        <dbReference type="Proteomes" id="UP000321518"/>
    </source>
</evidence>
<protein>
    <submittedName>
        <fullName evidence="1">DNA lyase</fullName>
    </submittedName>
</protein>
<proteinExistence type="predicted"/>
<evidence type="ECO:0000313" key="1">
    <source>
        <dbReference type="EMBL" id="GEM08147.1"/>
    </source>
</evidence>
<organism evidence="1 2">
    <name type="scientific">Rhodotorula toruloides</name>
    <name type="common">Yeast</name>
    <name type="synonym">Rhodosporidium toruloides</name>
    <dbReference type="NCBI Taxonomy" id="5286"/>
    <lineage>
        <taxon>Eukaryota</taxon>
        <taxon>Fungi</taxon>
        <taxon>Dikarya</taxon>
        <taxon>Basidiomycota</taxon>
        <taxon>Pucciniomycotina</taxon>
        <taxon>Microbotryomycetes</taxon>
        <taxon>Sporidiobolales</taxon>
        <taxon>Sporidiobolaceae</taxon>
        <taxon>Rhodotorula</taxon>
    </lineage>
</organism>
<accession>A0A511KCP5</accession>
<gene>
    <name evidence="1" type="ORF">Rt10032_c05g2164</name>
</gene>
<dbReference type="SUPFAM" id="SSF56219">
    <property type="entry name" value="DNase I-like"/>
    <property type="match status" value="1"/>
</dbReference>
<dbReference type="GO" id="GO:0016829">
    <property type="term" value="F:lyase activity"/>
    <property type="evidence" value="ECO:0007669"/>
    <property type="project" value="UniProtKB-KW"/>
</dbReference>
<dbReference type="Proteomes" id="UP000321518">
    <property type="component" value="Unassembled WGS sequence"/>
</dbReference>
<reference evidence="1 2" key="1">
    <citation type="submission" date="2019-07" db="EMBL/GenBank/DDBJ databases">
        <title>Rhodotorula toruloides NBRC10032 genome sequencing.</title>
        <authorList>
            <person name="Shida Y."/>
            <person name="Takaku H."/>
            <person name="Ogasawara W."/>
            <person name="Mori K."/>
        </authorList>
    </citation>
    <scope>NUCLEOTIDE SEQUENCE [LARGE SCALE GENOMIC DNA]</scope>
    <source>
        <strain evidence="1 2">NBRC10032</strain>
    </source>
</reference>
<dbReference type="Gene3D" id="3.60.10.10">
    <property type="entry name" value="Endonuclease/exonuclease/phosphatase"/>
    <property type="match status" value="1"/>
</dbReference>
<dbReference type="InterPro" id="IPR036691">
    <property type="entry name" value="Endo/exonu/phosph_ase_sf"/>
</dbReference>
<keyword evidence="1" id="KW-0456">Lyase</keyword>
<dbReference type="OrthoDB" id="391817at2759"/>
<sequence>MICSWKNDKTMAERLNRLGGDIVCRQEVRVQQTDVPRSTACPPGWHSFWSFYPTKMQSLSIHGSAVFVKDHVAVPANAEEGLTHEKASSSLKKVDSTTATADLNRRLRAL</sequence>
<name>A0A511KCP5_RHOTO</name>
<comment type="caution">
    <text evidence="1">The sequence shown here is derived from an EMBL/GenBank/DDBJ whole genome shotgun (WGS) entry which is preliminary data.</text>
</comment>
<dbReference type="EMBL" id="BJWK01000005">
    <property type="protein sequence ID" value="GEM08147.1"/>
    <property type="molecule type" value="Genomic_DNA"/>
</dbReference>
<dbReference type="AlphaFoldDB" id="A0A511KCP5"/>